<evidence type="ECO:0000313" key="2">
    <source>
        <dbReference type="Proteomes" id="UP001163321"/>
    </source>
</evidence>
<reference evidence="1 2" key="1">
    <citation type="journal article" date="2022" name="bioRxiv">
        <title>The genome of the oomycete Peronosclerospora sorghi, a cosmopolitan pathogen of maize and sorghum, is inflated with dispersed pseudogenes.</title>
        <authorList>
            <person name="Fletcher K."/>
            <person name="Martin F."/>
            <person name="Isakeit T."/>
            <person name="Cavanaugh K."/>
            <person name="Magill C."/>
            <person name="Michelmore R."/>
        </authorList>
    </citation>
    <scope>NUCLEOTIDE SEQUENCE [LARGE SCALE GENOMIC DNA]</scope>
    <source>
        <strain evidence="1">P6</strain>
    </source>
</reference>
<keyword evidence="2" id="KW-1185">Reference proteome</keyword>
<protein>
    <submittedName>
        <fullName evidence="1">Uncharacterized protein</fullName>
    </submittedName>
</protein>
<comment type="caution">
    <text evidence="1">The sequence shown here is derived from an EMBL/GenBank/DDBJ whole genome shotgun (WGS) entry which is preliminary data.</text>
</comment>
<evidence type="ECO:0000313" key="1">
    <source>
        <dbReference type="EMBL" id="KAI9919151.1"/>
    </source>
</evidence>
<name>A0ACC0WLG2_9STRA</name>
<accession>A0ACC0WLG2</accession>
<organism evidence="1 2">
    <name type="scientific">Peronosclerospora sorghi</name>
    <dbReference type="NCBI Taxonomy" id="230839"/>
    <lineage>
        <taxon>Eukaryota</taxon>
        <taxon>Sar</taxon>
        <taxon>Stramenopiles</taxon>
        <taxon>Oomycota</taxon>
        <taxon>Peronosporomycetes</taxon>
        <taxon>Peronosporales</taxon>
        <taxon>Peronosporaceae</taxon>
        <taxon>Peronosclerospora</taxon>
    </lineage>
</organism>
<dbReference type="Proteomes" id="UP001163321">
    <property type="component" value="Chromosome 12"/>
</dbReference>
<proteinExistence type="predicted"/>
<sequence length="93" mass="10791">MTELTSSSRQLRTFHHPHSPPLTRHTSPKILSLGALNFFVNESASISFIFLVPLYITFYHTILFYKDHEIDTDINVLQLFSPSKNFVVKRVKN</sequence>
<gene>
    <name evidence="1" type="ORF">PsorP6_012101</name>
</gene>
<dbReference type="EMBL" id="CM047591">
    <property type="protein sequence ID" value="KAI9919151.1"/>
    <property type="molecule type" value="Genomic_DNA"/>
</dbReference>